<accession>A0A183PS14</accession>
<evidence type="ECO:0000313" key="1">
    <source>
        <dbReference type="EMBL" id="VDP73319.1"/>
    </source>
</evidence>
<organism evidence="1 2">
    <name type="scientific">Schistosoma mattheei</name>
    <dbReference type="NCBI Taxonomy" id="31246"/>
    <lineage>
        <taxon>Eukaryota</taxon>
        <taxon>Metazoa</taxon>
        <taxon>Spiralia</taxon>
        <taxon>Lophotrochozoa</taxon>
        <taxon>Platyhelminthes</taxon>
        <taxon>Trematoda</taxon>
        <taxon>Digenea</taxon>
        <taxon>Strigeidida</taxon>
        <taxon>Schistosomatoidea</taxon>
        <taxon>Schistosomatidae</taxon>
        <taxon>Schistosoma</taxon>
    </lineage>
</organism>
<sequence length="93" mass="10800">MYESITTDPNWYHLNWTSLLTTLLEWFVAVIGLLILNWILYRTNILSKALNKAHGCDPYNPATYENTDEQMENTSIINKEFNNIDGSTICTRL</sequence>
<dbReference type="Proteomes" id="UP000269396">
    <property type="component" value="Unassembled WGS sequence"/>
</dbReference>
<protein>
    <submittedName>
        <fullName evidence="1">Uncharacterized protein</fullName>
    </submittedName>
</protein>
<dbReference type="EMBL" id="UZAL01038275">
    <property type="protein sequence ID" value="VDP73319.1"/>
    <property type="molecule type" value="Genomic_DNA"/>
</dbReference>
<name>A0A183PS14_9TREM</name>
<proteinExistence type="predicted"/>
<evidence type="ECO:0000313" key="2">
    <source>
        <dbReference type="Proteomes" id="UP000269396"/>
    </source>
</evidence>
<dbReference type="AlphaFoldDB" id="A0A183PS14"/>
<gene>
    <name evidence="1" type="ORF">SMTD_LOCUS17151</name>
</gene>
<reference evidence="1 2" key="1">
    <citation type="submission" date="2018-11" db="EMBL/GenBank/DDBJ databases">
        <authorList>
            <consortium name="Pathogen Informatics"/>
        </authorList>
    </citation>
    <scope>NUCLEOTIDE SEQUENCE [LARGE SCALE GENOMIC DNA]</scope>
    <source>
        <strain>Denwood</strain>
        <strain evidence="2">Zambia</strain>
    </source>
</reference>
<keyword evidence="2" id="KW-1185">Reference proteome</keyword>
<dbReference type="STRING" id="31246.A0A183PS14"/>